<evidence type="ECO:0000313" key="5">
    <source>
        <dbReference type="Proteomes" id="UP000053961"/>
    </source>
</evidence>
<sequence length="91" mass="10127">MVSINGRLGKSKGSPTSGEKFEQEFYMTVGEVASTLRSLADEIEGRGRVEASSEGWTLGVSPAEPMKLEVQYKHDPARRELEFQLKLKENP</sequence>
<dbReference type="Proteomes" id="UP000053961">
    <property type="component" value="Unassembled WGS sequence"/>
</dbReference>
<reference evidence="4" key="1">
    <citation type="journal article" date="2015" name="MBio">
        <title>Genome-resolved metagenomic analysis reveals roles for candidate phyla and other microbial community members in biogeochemical transformations in oil reservoirs.</title>
        <authorList>
            <person name="Hu P."/>
            <person name="Tom L."/>
            <person name="Singh A."/>
            <person name="Thomas B.C."/>
            <person name="Baker B.J."/>
            <person name="Piceno Y.M."/>
            <person name="Andersen G.L."/>
            <person name="Banfield J.F."/>
        </authorList>
    </citation>
    <scope>NUCLEOTIDE SEQUENCE [LARGE SCALE GENOMIC DNA]</scope>
    <source>
        <strain evidence="4">56_747</strain>
    </source>
</reference>
<evidence type="ECO:0000259" key="2">
    <source>
        <dbReference type="Pfam" id="PF20068"/>
    </source>
</evidence>
<evidence type="ECO:0000256" key="1">
    <source>
        <dbReference type="SAM" id="MobiDB-lite"/>
    </source>
</evidence>
<evidence type="ECO:0000313" key="3">
    <source>
        <dbReference type="EMBL" id="KUK45290.1"/>
    </source>
</evidence>
<reference evidence="5 6" key="2">
    <citation type="journal article" date="2015" name="MBio">
        <title>Genome-Resolved Metagenomic Analysis Reveals Roles for Candidate Phyla and Other Microbial Community Members in Biogeochemical Transformations in Oil Reservoirs.</title>
        <authorList>
            <person name="Hu P."/>
            <person name="Tom L."/>
            <person name="Singh A."/>
            <person name="Thomas B.C."/>
            <person name="Baker B.J."/>
            <person name="Piceno Y.M."/>
            <person name="Andersen G.L."/>
            <person name="Banfield J.F."/>
        </authorList>
    </citation>
    <scope>NUCLEOTIDE SEQUENCE [LARGE SCALE GENOMIC DNA]</scope>
    <source>
        <strain evidence="3">57_489</strain>
    </source>
</reference>
<gene>
    <name evidence="3" type="ORF">XD72_0318</name>
    <name evidence="4" type="ORF">XE07_0689</name>
</gene>
<dbReference type="Proteomes" id="UP000057043">
    <property type="component" value="Unassembled WGS sequence"/>
</dbReference>
<dbReference type="AlphaFoldDB" id="A0A101FVJ6"/>
<comment type="caution">
    <text evidence="3">The sequence shown here is derived from an EMBL/GenBank/DDBJ whole genome shotgun (WGS) entry which is preliminary data.</text>
</comment>
<dbReference type="InterPro" id="IPR027598">
    <property type="entry name" value="Amphi-Trp_dom"/>
</dbReference>
<organism evidence="3 6">
    <name type="scientific">Methanothrix harundinacea</name>
    <dbReference type="NCBI Taxonomy" id="301375"/>
    <lineage>
        <taxon>Archaea</taxon>
        <taxon>Methanobacteriati</taxon>
        <taxon>Methanobacteriota</taxon>
        <taxon>Stenosarchaea group</taxon>
        <taxon>Methanomicrobia</taxon>
        <taxon>Methanotrichales</taxon>
        <taxon>Methanotrichaceae</taxon>
        <taxon>Methanothrix</taxon>
    </lineage>
</organism>
<dbReference type="Pfam" id="PF20068">
    <property type="entry name" value="Amphi-Trp"/>
    <property type="match status" value="1"/>
</dbReference>
<proteinExistence type="predicted"/>
<feature type="region of interest" description="Disordered" evidence="1">
    <location>
        <begin position="1"/>
        <end position="20"/>
    </location>
</feature>
<evidence type="ECO:0000313" key="4">
    <source>
        <dbReference type="EMBL" id="KUK96917.1"/>
    </source>
</evidence>
<dbReference type="EMBL" id="LGHB01000006">
    <property type="protein sequence ID" value="KUK96917.1"/>
    <property type="molecule type" value="Genomic_DNA"/>
</dbReference>
<name>A0A101FVJ6_9EURY</name>
<protein>
    <recommendedName>
        <fullName evidence="2">Amphi-Trp domain-containing protein</fullName>
    </recommendedName>
</protein>
<evidence type="ECO:0000313" key="6">
    <source>
        <dbReference type="Proteomes" id="UP000057043"/>
    </source>
</evidence>
<accession>A0A101FVJ6</accession>
<dbReference type="PATRIC" id="fig|301375.6.peg.1602"/>
<feature type="domain" description="Amphi-Trp" evidence="2">
    <location>
        <begin position="20"/>
        <end position="86"/>
    </location>
</feature>
<dbReference type="NCBIfam" id="TIGR04354">
    <property type="entry name" value="amphi-Trp"/>
    <property type="match status" value="1"/>
</dbReference>
<dbReference type="EMBL" id="LGFT01000005">
    <property type="protein sequence ID" value="KUK45290.1"/>
    <property type="molecule type" value="Genomic_DNA"/>
</dbReference>